<comment type="caution">
    <text evidence="2">The sequence shown here is derived from an EMBL/GenBank/DDBJ whole genome shotgun (WGS) entry which is preliminary data.</text>
</comment>
<keyword evidence="1" id="KW-1133">Transmembrane helix</keyword>
<dbReference type="EMBL" id="BGPR01006648">
    <property type="protein sequence ID" value="GBN20697.1"/>
    <property type="molecule type" value="Genomic_DNA"/>
</dbReference>
<dbReference type="OrthoDB" id="6422435at2759"/>
<name>A0A4Y2M4Y0_ARAVE</name>
<dbReference type="AlphaFoldDB" id="A0A4Y2M4Y0"/>
<reference evidence="2 3" key="1">
    <citation type="journal article" date="2019" name="Sci. Rep.">
        <title>Orb-weaving spider Araneus ventricosus genome elucidates the spidroin gene catalogue.</title>
        <authorList>
            <person name="Kono N."/>
            <person name="Nakamura H."/>
            <person name="Ohtoshi R."/>
            <person name="Moran D.A.P."/>
            <person name="Shinohara A."/>
            <person name="Yoshida Y."/>
            <person name="Fujiwara M."/>
            <person name="Mori M."/>
            <person name="Tomita M."/>
            <person name="Arakawa K."/>
        </authorList>
    </citation>
    <scope>NUCLEOTIDE SEQUENCE [LARGE SCALE GENOMIC DNA]</scope>
</reference>
<accession>A0A4Y2M4Y0</accession>
<keyword evidence="1" id="KW-0472">Membrane</keyword>
<keyword evidence="3" id="KW-1185">Reference proteome</keyword>
<dbReference type="Proteomes" id="UP000499080">
    <property type="component" value="Unassembled WGS sequence"/>
</dbReference>
<evidence type="ECO:0000256" key="1">
    <source>
        <dbReference type="SAM" id="Phobius"/>
    </source>
</evidence>
<feature type="transmembrane region" description="Helical" evidence="1">
    <location>
        <begin position="83"/>
        <end position="100"/>
    </location>
</feature>
<feature type="transmembrane region" description="Helical" evidence="1">
    <location>
        <begin position="12"/>
        <end position="34"/>
    </location>
</feature>
<evidence type="ECO:0000313" key="3">
    <source>
        <dbReference type="Proteomes" id="UP000499080"/>
    </source>
</evidence>
<gene>
    <name evidence="2" type="ORF">AVEN_31923_1</name>
</gene>
<evidence type="ECO:0000313" key="2">
    <source>
        <dbReference type="EMBL" id="GBN20697.1"/>
    </source>
</evidence>
<sequence>MNYDFALSSSLILFNSCFGLLACLWMAGGLPVEAARFKETFRRKISQRLTYLRKEEAIHFEKCLPDVSSYILSGWDIISFRRSSILALAGTVLTYTILLID</sequence>
<protein>
    <submittedName>
        <fullName evidence="2">Uncharacterized protein</fullName>
    </submittedName>
</protein>
<keyword evidence="1" id="KW-0812">Transmembrane</keyword>
<proteinExistence type="predicted"/>
<organism evidence="2 3">
    <name type="scientific">Araneus ventricosus</name>
    <name type="common">Orbweaver spider</name>
    <name type="synonym">Epeira ventricosa</name>
    <dbReference type="NCBI Taxonomy" id="182803"/>
    <lineage>
        <taxon>Eukaryota</taxon>
        <taxon>Metazoa</taxon>
        <taxon>Ecdysozoa</taxon>
        <taxon>Arthropoda</taxon>
        <taxon>Chelicerata</taxon>
        <taxon>Arachnida</taxon>
        <taxon>Araneae</taxon>
        <taxon>Araneomorphae</taxon>
        <taxon>Entelegynae</taxon>
        <taxon>Araneoidea</taxon>
        <taxon>Araneidae</taxon>
        <taxon>Araneus</taxon>
    </lineage>
</organism>